<accession>A0AA36AWU3</accession>
<evidence type="ECO:0000256" key="2">
    <source>
        <dbReference type="ARBA" id="ARBA00004236"/>
    </source>
</evidence>
<dbReference type="GO" id="GO:0007166">
    <property type="term" value="P:cell surface receptor signaling pathway"/>
    <property type="evidence" value="ECO:0007669"/>
    <property type="project" value="InterPro"/>
</dbReference>
<feature type="domain" description="EGF-like" evidence="15">
    <location>
        <begin position="831"/>
        <end position="869"/>
    </location>
</feature>
<dbReference type="SMART" id="SM00303">
    <property type="entry name" value="GPS"/>
    <property type="match status" value="1"/>
</dbReference>
<feature type="domain" description="EGF-like" evidence="15">
    <location>
        <begin position="525"/>
        <end position="562"/>
    </location>
</feature>
<feature type="domain" description="EGF-like" evidence="15">
    <location>
        <begin position="563"/>
        <end position="601"/>
    </location>
</feature>
<dbReference type="Gene3D" id="2.60.40.60">
    <property type="entry name" value="Cadherins"/>
    <property type="match status" value="2"/>
</dbReference>
<dbReference type="InterPro" id="IPR000203">
    <property type="entry name" value="GPS"/>
</dbReference>
<feature type="domain" description="GAIN-B" evidence="16">
    <location>
        <begin position="1034"/>
        <end position="1209"/>
    </location>
</feature>
<dbReference type="CDD" id="cd11304">
    <property type="entry name" value="Cadherin_repeat"/>
    <property type="match status" value="2"/>
</dbReference>
<dbReference type="PANTHER" id="PTHR47767">
    <property type="entry name" value="ADHESION G PROTEIN-COUPLED RECEPTOR G7"/>
    <property type="match status" value="1"/>
</dbReference>
<evidence type="ECO:0000256" key="8">
    <source>
        <dbReference type="ARBA" id="ARBA00023136"/>
    </source>
</evidence>
<dbReference type="PROSITE" id="PS50261">
    <property type="entry name" value="G_PROTEIN_RECEP_F2_4"/>
    <property type="match status" value="1"/>
</dbReference>
<keyword evidence="6" id="KW-0677">Repeat</keyword>
<evidence type="ECO:0000256" key="7">
    <source>
        <dbReference type="ARBA" id="ARBA00022989"/>
    </source>
</evidence>
<keyword evidence="10" id="KW-0424">Laminin EGF-like domain</keyword>
<feature type="domain" description="EGF-like" evidence="15">
    <location>
        <begin position="335"/>
        <end position="372"/>
    </location>
</feature>
<dbReference type="PROSITE" id="PS50268">
    <property type="entry name" value="CADHERIN_2"/>
    <property type="match status" value="2"/>
</dbReference>
<evidence type="ECO:0000256" key="1">
    <source>
        <dbReference type="ARBA" id="ARBA00004141"/>
    </source>
</evidence>
<feature type="domain" description="EGF-like" evidence="15">
    <location>
        <begin position="411"/>
        <end position="448"/>
    </location>
</feature>
<feature type="disulfide bond" evidence="12">
    <location>
        <begin position="819"/>
        <end position="828"/>
    </location>
</feature>
<feature type="transmembrane region" description="Helical" evidence="14">
    <location>
        <begin position="1445"/>
        <end position="1468"/>
    </location>
</feature>
<organism evidence="19 20">
    <name type="scientific">Octopus vulgaris</name>
    <name type="common">Common octopus</name>
    <dbReference type="NCBI Taxonomy" id="6645"/>
    <lineage>
        <taxon>Eukaryota</taxon>
        <taxon>Metazoa</taxon>
        <taxon>Spiralia</taxon>
        <taxon>Lophotrochozoa</taxon>
        <taxon>Mollusca</taxon>
        <taxon>Cephalopoda</taxon>
        <taxon>Coleoidea</taxon>
        <taxon>Octopodiformes</taxon>
        <taxon>Octopoda</taxon>
        <taxon>Incirrata</taxon>
        <taxon>Octopodidae</taxon>
        <taxon>Octopus</taxon>
    </lineage>
</organism>
<dbReference type="SMART" id="SM00112">
    <property type="entry name" value="CA"/>
    <property type="match status" value="2"/>
</dbReference>
<feature type="disulfide bond" evidence="12">
    <location>
        <begin position="362"/>
        <end position="371"/>
    </location>
</feature>
<evidence type="ECO:0000259" key="15">
    <source>
        <dbReference type="PROSITE" id="PS50026"/>
    </source>
</evidence>
<proteinExistence type="predicted"/>
<dbReference type="InterPro" id="IPR015919">
    <property type="entry name" value="Cadherin-like_sf"/>
</dbReference>
<reference evidence="19" key="1">
    <citation type="submission" date="2023-08" db="EMBL/GenBank/DDBJ databases">
        <authorList>
            <person name="Alioto T."/>
            <person name="Alioto T."/>
            <person name="Gomez Garrido J."/>
        </authorList>
    </citation>
    <scope>NUCLEOTIDE SEQUENCE</scope>
</reference>
<keyword evidence="7 14" id="KW-1133">Transmembrane helix</keyword>
<dbReference type="FunFam" id="2.10.25.10:FF:000699">
    <property type="entry name" value="Uncharacterized protein, isoform C"/>
    <property type="match status" value="1"/>
</dbReference>
<dbReference type="SMART" id="SM00179">
    <property type="entry name" value="EGF_CA"/>
    <property type="match status" value="11"/>
</dbReference>
<evidence type="ECO:0000256" key="10">
    <source>
        <dbReference type="ARBA" id="ARBA00023292"/>
    </source>
</evidence>
<evidence type="ECO:0000259" key="18">
    <source>
        <dbReference type="PROSITE" id="PS50268"/>
    </source>
</evidence>
<dbReference type="InterPro" id="IPR000832">
    <property type="entry name" value="GPCR_2_secretin-like"/>
</dbReference>
<dbReference type="InterPro" id="IPR001881">
    <property type="entry name" value="EGF-like_Ca-bd_dom"/>
</dbReference>
<feature type="region of interest" description="Disordered" evidence="13">
    <location>
        <begin position="1522"/>
        <end position="1560"/>
    </location>
</feature>
<feature type="disulfide bond" evidence="12">
    <location>
        <begin position="859"/>
        <end position="868"/>
    </location>
</feature>
<dbReference type="GO" id="GO:0007156">
    <property type="term" value="P:homophilic cell adhesion via plasma membrane adhesion molecules"/>
    <property type="evidence" value="ECO:0007669"/>
    <property type="project" value="InterPro"/>
</dbReference>
<feature type="transmembrane region" description="Helical" evidence="14">
    <location>
        <begin position="1420"/>
        <end position="1439"/>
    </location>
</feature>
<feature type="disulfide bond" evidence="12">
    <location>
        <begin position="438"/>
        <end position="447"/>
    </location>
</feature>
<keyword evidence="8 14" id="KW-0472">Membrane</keyword>
<feature type="disulfide bond" evidence="12">
    <location>
        <begin position="514"/>
        <end position="523"/>
    </location>
</feature>
<dbReference type="FunFam" id="2.10.25.10:FF:000118">
    <property type="entry name" value="protein delta homolog 2"/>
    <property type="match status" value="1"/>
</dbReference>
<feature type="disulfide bond" evidence="12">
    <location>
        <begin position="672"/>
        <end position="681"/>
    </location>
</feature>
<evidence type="ECO:0000256" key="13">
    <source>
        <dbReference type="SAM" id="MobiDB-lite"/>
    </source>
</evidence>
<feature type="disulfide bond" evidence="12">
    <location>
        <begin position="781"/>
        <end position="790"/>
    </location>
</feature>
<feature type="domain" description="Cadherin" evidence="18">
    <location>
        <begin position="144"/>
        <end position="246"/>
    </location>
</feature>
<feature type="disulfide bond" evidence="12">
    <location>
        <begin position="400"/>
        <end position="409"/>
    </location>
</feature>
<dbReference type="PRINTS" id="PR00249">
    <property type="entry name" value="GPCRSECRETIN"/>
</dbReference>
<keyword evidence="5 14" id="KW-0812">Transmembrane</keyword>
<feature type="domain" description="EGF-like" evidence="15">
    <location>
        <begin position="792"/>
        <end position="829"/>
    </location>
</feature>
<evidence type="ECO:0000313" key="19">
    <source>
        <dbReference type="EMBL" id="CAI9723768.1"/>
    </source>
</evidence>
<dbReference type="InterPro" id="IPR013032">
    <property type="entry name" value="EGF-like_CS"/>
</dbReference>
<feature type="disulfide bond" evidence="12">
    <location>
        <begin position="591"/>
        <end position="600"/>
    </location>
</feature>
<feature type="transmembrane region" description="Helical" evidence="14">
    <location>
        <begin position="1334"/>
        <end position="1352"/>
    </location>
</feature>
<dbReference type="PROSITE" id="PS01186">
    <property type="entry name" value="EGF_2"/>
    <property type="match status" value="7"/>
</dbReference>
<evidence type="ECO:0000256" key="5">
    <source>
        <dbReference type="ARBA" id="ARBA00022692"/>
    </source>
</evidence>
<dbReference type="GO" id="GO:0004930">
    <property type="term" value="F:G protein-coupled receptor activity"/>
    <property type="evidence" value="ECO:0007669"/>
    <property type="project" value="InterPro"/>
</dbReference>
<feature type="disulfide bond" evidence="12">
    <location>
        <begin position="475"/>
        <end position="484"/>
    </location>
</feature>
<dbReference type="EMBL" id="OX597819">
    <property type="protein sequence ID" value="CAI9723768.1"/>
    <property type="molecule type" value="Genomic_DNA"/>
</dbReference>
<dbReference type="InterPro" id="IPR053066">
    <property type="entry name" value="ADGR_G7"/>
</dbReference>
<feature type="transmembrane region" description="Helical" evidence="14">
    <location>
        <begin position="20"/>
        <end position="42"/>
    </location>
</feature>
<evidence type="ECO:0000256" key="4">
    <source>
        <dbReference type="ARBA" id="ARBA00022536"/>
    </source>
</evidence>
<dbReference type="GO" id="GO:0005509">
    <property type="term" value="F:calcium ion binding"/>
    <property type="evidence" value="ECO:0007669"/>
    <property type="project" value="UniProtKB-UniRule"/>
</dbReference>
<dbReference type="Proteomes" id="UP001162480">
    <property type="component" value="Chromosome 6"/>
</dbReference>
<evidence type="ECO:0000259" key="16">
    <source>
        <dbReference type="PROSITE" id="PS50221"/>
    </source>
</evidence>
<feature type="domain" description="EGF-like" evidence="15">
    <location>
        <begin position="449"/>
        <end position="485"/>
    </location>
</feature>
<dbReference type="SMART" id="SM00181">
    <property type="entry name" value="EGF"/>
    <property type="match status" value="14"/>
</dbReference>
<feature type="disulfide bond" evidence="12">
    <location>
        <begin position="453"/>
        <end position="463"/>
    </location>
</feature>
<evidence type="ECO:0000256" key="9">
    <source>
        <dbReference type="ARBA" id="ARBA00023157"/>
    </source>
</evidence>
<name>A0AA36AWU3_OCTVU</name>
<dbReference type="PROSITE" id="PS00022">
    <property type="entry name" value="EGF_1"/>
    <property type="match status" value="13"/>
</dbReference>
<gene>
    <name evidence="19" type="ORF">OCTVUL_1B030028</name>
</gene>
<evidence type="ECO:0000256" key="12">
    <source>
        <dbReference type="PROSITE-ProRule" id="PRU00076"/>
    </source>
</evidence>
<feature type="transmembrane region" description="Helical" evidence="14">
    <location>
        <begin position="1293"/>
        <end position="1314"/>
    </location>
</feature>
<feature type="compositionally biased region" description="Basic and acidic residues" evidence="13">
    <location>
        <begin position="1551"/>
        <end position="1560"/>
    </location>
</feature>
<keyword evidence="4 12" id="KW-0245">EGF-like domain</keyword>
<dbReference type="PROSITE" id="PS50026">
    <property type="entry name" value="EGF_3"/>
    <property type="match status" value="14"/>
</dbReference>
<dbReference type="FunFam" id="2.10.25.10:FF:000095">
    <property type="entry name" value="Notch, isoform B"/>
    <property type="match status" value="1"/>
</dbReference>
<feature type="domain" description="EGF-like" evidence="15">
    <location>
        <begin position="643"/>
        <end position="682"/>
    </location>
</feature>
<feature type="domain" description="EGF-like" evidence="15">
    <location>
        <begin position="683"/>
        <end position="720"/>
    </location>
</feature>
<feature type="disulfide bond" evidence="12">
    <location>
        <begin position="552"/>
        <end position="561"/>
    </location>
</feature>
<feature type="domain" description="EGF-like" evidence="15">
    <location>
        <begin position="758"/>
        <end position="791"/>
    </location>
</feature>
<feature type="domain" description="EGF-like" evidence="15">
    <location>
        <begin position="721"/>
        <end position="757"/>
    </location>
</feature>
<feature type="domain" description="EGF-like" evidence="15">
    <location>
        <begin position="486"/>
        <end position="524"/>
    </location>
</feature>
<dbReference type="CDD" id="cd15040">
    <property type="entry name" value="7tmB2_Adhesion"/>
    <property type="match status" value="1"/>
</dbReference>
<dbReference type="GO" id="GO:0005886">
    <property type="term" value="C:plasma membrane"/>
    <property type="evidence" value="ECO:0007669"/>
    <property type="project" value="UniProtKB-SubCell"/>
</dbReference>
<keyword evidence="9 12" id="KW-1015">Disulfide bond</keyword>
<evidence type="ECO:0000256" key="3">
    <source>
        <dbReference type="ARBA" id="ARBA00022475"/>
    </source>
</evidence>
<dbReference type="SUPFAM" id="SSF57196">
    <property type="entry name" value="EGF/Laminin"/>
    <property type="match status" value="11"/>
</dbReference>
<dbReference type="Gene3D" id="2.10.25.10">
    <property type="entry name" value="Laminin"/>
    <property type="match status" value="13"/>
</dbReference>
<dbReference type="SUPFAM" id="SSF49313">
    <property type="entry name" value="Cadherin-like"/>
    <property type="match status" value="2"/>
</dbReference>
<evidence type="ECO:0000256" key="6">
    <source>
        <dbReference type="ARBA" id="ARBA00022737"/>
    </source>
</evidence>
<feature type="transmembrane region" description="Helical" evidence="14">
    <location>
        <begin position="1255"/>
        <end position="1273"/>
    </location>
</feature>
<feature type="transmembrane region" description="Helical" evidence="14">
    <location>
        <begin position="1372"/>
        <end position="1399"/>
    </location>
</feature>
<sequence>MFFFPIRLAVKMNHRITRQLVYSSLYLLSVYTVATIAVQDIYGVTPNARIYRRAMAGVFVRKVVGYNNDTKEKAVSYQLFTQGELIYFMINKHSGEISTMTAIDKPVGHQFALNIRAAFKGNTFRDRQLLVDVVENNKEAPQFSKSLYYFLVFQFEKPGKTIGYLNATDESKEDYNRQITYEIQEQKYPILSLDKHSGRLRLNDTLRLDLKDINITVKVSDNGLPSKTAYALVKIKIVGLPELETFCTITKGKTSQICWQNPVHKLNYTYNIEIRNEKYHHRNTVSGGTEHCYNTPLRDSANDSYFYRVQSKFFSEISPYSQWRRAVHMRPDCDKFDQCLIRSPCAHGGTCVSKANNFTCHCTRGWRGETCENEDTCAHKVCLNNGTCKMTSHNEFKCKCPDGYVGEFCEFSNPCTSIPCQNGAACRIRSNATFQCDCSPGYSGEVCDSLDPCGLKPCKNGKCIAVTEKDFKCQCKSGYTGPLCDVFNFCSLHNPCHNNGTCIPTQKNSYKCKCPTKYRGRNCSYLDPCIAINCQNGGTCHISNITGKHCLCKPGFIGGECQRRDLCYLLKPCKNGGTCIMNDNDTYKCLCVNGSIGGQCQLWDPCISATCPSNKSTGCVRLSDIAYRCKCKAGYTGDLCDLDASGCQFSPCKNNGSCHLAFDTPAGYKCRCAGVYSGIHCDEWDPCMINSCYNGGTCLKLNGGSYTCSCPKGYVGKMCEIELACHKDICLNGGQCLVIYKQHVCVCLENFTGLYCQEEITCQNATCYNGGFCKNNGVCQCLPDFTGEHCETVNPCHSNPCLNGGTCRGTTDGGFNCTCMLSFEGNLCQKKLSVCVRLKPCNNRSVCTPTPSGGFICNCKPQFSGENCTEEVTCPEELQTDKSGKYNWPETTFNNTVDLPCSNDPADSQMTASRQCYFNTTLGKVVWLDMNTTLCLEIGREKASETLQGLQAIAEDPSALTADQVANLTEDLENIFTYSLEDVEMAATMTDVISNMLEVNATVLTSSNKRNKTSDRLRHLLEDYTAKAIVPKASIINISSSNINMMVRNISVLHGNLDSNQTYDYDPYFDQGTQAMPDNNMLKFRIPLSVLQPTDNVTKITNERVQLIAYNNAKFFMVENQAQLDYLDKQKVIYVKIKDRQLKNLTTPVSYMMSNVEPGKNNTCVFWNTLNSTWSTEGLTTKYIDPNITLCESTHLTSFSVLLNTSPGELSEIHQKILSYISYIGCIISIVGILLTIITYGLFGCLHGDHSGKILLNLCTSMLLLNSVFLVTSQVDSMKTEESAEALCFNLTILSHLFLLTTLAWMCVEAFNMYQLLVTVFSIYHSHFMLKRMFVAWGFPALIVAITLAVDLKNYKTPPEYCFLSHGNRTAFYAALLAPACIILSINSLVFAMVTKVIMKPKFKNKNQCNSPVTMVQVRGCFTVMVLLGVTWLFGPLAVNEIKLVFNYLFCILNSLQGFFIFVFRCLLNPEAKMAWIQLIKMGTLKKKKGPRKSVDSSSNGMYGGPLANRWSQKTMTIDIRESANLKRSVRSSNGSVIKNNPAKKYGSGDWEDKNGDAYQ</sequence>
<feature type="disulfide bond" evidence="12">
    <location>
        <begin position="631"/>
        <end position="640"/>
    </location>
</feature>
<dbReference type="InterPro" id="IPR002126">
    <property type="entry name" value="Cadherin-like_dom"/>
</dbReference>
<evidence type="ECO:0000313" key="20">
    <source>
        <dbReference type="Proteomes" id="UP001162480"/>
    </source>
</evidence>
<dbReference type="Pfam" id="PF00002">
    <property type="entry name" value="7tm_2"/>
    <property type="match status" value="1"/>
</dbReference>
<comment type="subcellular location">
    <subcellularLocation>
        <location evidence="2">Cell membrane</location>
    </subcellularLocation>
    <subcellularLocation>
        <location evidence="1">Membrane</location>
        <topology evidence="1">Multi-pass membrane protein</topology>
    </subcellularLocation>
</comment>
<evidence type="ECO:0000256" key="11">
    <source>
        <dbReference type="PROSITE-ProRule" id="PRU00043"/>
    </source>
</evidence>
<feature type="domain" description="EGF-like" evidence="15">
    <location>
        <begin position="373"/>
        <end position="410"/>
    </location>
</feature>
<feature type="transmembrane region" description="Helical" evidence="14">
    <location>
        <begin position="1220"/>
        <end position="1243"/>
    </location>
</feature>
<dbReference type="InterPro" id="IPR000742">
    <property type="entry name" value="EGF"/>
</dbReference>
<feature type="domain" description="EGF-like" evidence="15">
    <location>
        <begin position="602"/>
        <end position="641"/>
    </location>
</feature>
<protein>
    <submittedName>
        <fullName evidence="19">Adhesion G protein-coupled receptor E1-like</fullName>
    </submittedName>
</protein>
<keyword evidence="20" id="KW-1185">Reference proteome</keyword>
<dbReference type="CDD" id="cd00054">
    <property type="entry name" value="EGF_CA"/>
    <property type="match status" value="9"/>
</dbReference>
<feature type="disulfide bond" evidence="12">
    <location>
        <begin position="747"/>
        <end position="756"/>
    </location>
</feature>
<keyword evidence="11" id="KW-0106">Calcium</keyword>
<keyword evidence="3" id="KW-1003">Cell membrane</keyword>
<dbReference type="Gene3D" id="2.60.220.50">
    <property type="match status" value="1"/>
</dbReference>
<dbReference type="InterPro" id="IPR017981">
    <property type="entry name" value="GPCR_2-like_7TM"/>
</dbReference>
<dbReference type="Gene3D" id="1.20.1070.10">
    <property type="entry name" value="Rhodopsin 7-helix transmembrane proteins"/>
    <property type="match status" value="1"/>
</dbReference>
<feature type="domain" description="G-protein coupled receptors family 2 profile 2" evidence="17">
    <location>
        <begin position="1218"/>
        <end position="1469"/>
    </location>
</feature>
<dbReference type="InterPro" id="IPR057244">
    <property type="entry name" value="GAIN_B"/>
</dbReference>
<dbReference type="InterPro" id="IPR046338">
    <property type="entry name" value="GAIN_dom_sf"/>
</dbReference>
<dbReference type="Pfam" id="PF00028">
    <property type="entry name" value="Cadherin"/>
    <property type="match status" value="1"/>
</dbReference>
<comment type="caution">
    <text evidence="12">Lacks conserved residue(s) required for the propagation of feature annotation.</text>
</comment>
<evidence type="ECO:0000259" key="17">
    <source>
        <dbReference type="PROSITE" id="PS50261"/>
    </source>
</evidence>
<feature type="domain" description="Cadherin" evidence="18">
    <location>
        <begin position="42"/>
        <end position="143"/>
    </location>
</feature>
<feature type="disulfide bond" evidence="12">
    <location>
        <begin position="710"/>
        <end position="719"/>
    </location>
</feature>
<dbReference type="Pfam" id="PF12661">
    <property type="entry name" value="hEGF"/>
    <property type="match status" value="2"/>
</dbReference>
<dbReference type="Pfam" id="PF01825">
    <property type="entry name" value="GPS"/>
    <property type="match status" value="1"/>
</dbReference>
<dbReference type="PROSITE" id="PS50221">
    <property type="entry name" value="GAIN_B"/>
    <property type="match status" value="1"/>
</dbReference>
<evidence type="ECO:0000256" key="14">
    <source>
        <dbReference type="SAM" id="Phobius"/>
    </source>
</evidence>
<dbReference type="PANTHER" id="PTHR47767:SF1">
    <property type="entry name" value="ADHESION G PROTEIN-COUPLED RECEPTOR G7"/>
    <property type="match status" value="1"/>
</dbReference>
<dbReference type="Pfam" id="PF00008">
    <property type="entry name" value="EGF"/>
    <property type="match status" value="6"/>
</dbReference>